<dbReference type="EMBL" id="BLAU01000001">
    <property type="protein sequence ID" value="GET19873.1"/>
    <property type="molecule type" value="Genomic_DNA"/>
</dbReference>
<reference evidence="2 3" key="1">
    <citation type="submission" date="2018-03" db="EMBL/GenBank/DDBJ databases">
        <title>Genomic Encyclopedia of Archaeal and Bacterial Type Strains, Phase II (KMG-II): from individual species to whole genera.</title>
        <authorList>
            <person name="Goeker M."/>
        </authorList>
    </citation>
    <scope>NUCLEOTIDE SEQUENCE [LARGE SCALE GENOMIC DNA]</scope>
    <source>
        <strain evidence="2 3">DSM 27267</strain>
    </source>
</reference>
<dbReference type="AlphaFoldDB" id="A0A2P8CJW5"/>
<accession>A0A2P8CJW5</accession>
<dbReference type="Proteomes" id="UP000240621">
    <property type="component" value="Unassembled WGS sequence"/>
</dbReference>
<dbReference type="RefSeq" id="WP_170108832.1">
    <property type="nucleotide sequence ID" value="NZ_BLAU01000001.1"/>
</dbReference>
<reference evidence="1 4" key="2">
    <citation type="submission" date="2019-10" db="EMBL/GenBank/DDBJ databases">
        <title>Prolixibacter strains distinguished by the presence of nitrate reductase genes were adept at nitrate-dependent anaerobic corrosion of metallic iron and carbon steel.</title>
        <authorList>
            <person name="Iino T."/>
            <person name="Shono N."/>
            <person name="Ito K."/>
            <person name="Nakamura R."/>
            <person name="Sueoka K."/>
            <person name="Harayama S."/>
            <person name="Ohkuma M."/>
        </authorList>
    </citation>
    <scope>NUCLEOTIDE SEQUENCE [LARGE SCALE GENOMIC DNA]</scope>
    <source>
        <strain evidence="1 4">MIC1-1</strain>
    </source>
</reference>
<evidence type="ECO:0000313" key="1">
    <source>
        <dbReference type="EMBL" id="GET19873.1"/>
    </source>
</evidence>
<protein>
    <submittedName>
        <fullName evidence="2">Uncharacterized protein DUF3853</fullName>
    </submittedName>
</protein>
<evidence type="ECO:0000313" key="3">
    <source>
        <dbReference type="Proteomes" id="UP000240621"/>
    </source>
</evidence>
<dbReference type="Proteomes" id="UP000396862">
    <property type="component" value="Unassembled WGS sequence"/>
</dbReference>
<name>A0A2P8CJW5_9BACT</name>
<organism evidence="2 3">
    <name type="scientific">Prolixibacter denitrificans</name>
    <dbReference type="NCBI Taxonomy" id="1541063"/>
    <lineage>
        <taxon>Bacteria</taxon>
        <taxon>Pseudomonadati</taxon>
        <taxon>Bacteroidota</taxon>
        <taxon>Bacteroidia</taxon>
        <taxon>Marinilabiliales</taxon>
        <taxon>Prolixibacteraceae</taxon>
        <taxon>Prolixibacter</taxon>
    </lineage>
</organism>
<proteinExistence type="predicted"/>
<gene>
    <name evidence="2" type="ORF">CLV93_101203</name>
    <name evidence="1" type="ORF">JCM18694_01190</name>
</gene>
<keyword evidence="4" id="KW-1185">Reference proteome</keyword>
<evidence type="ECO:0000313" key="4">
    <source>
        <dbReference type="Proteomes" id="UP000396862"/>
    </source>
</evidence>
<comment type="caution">
    <text evidence="2">The sequence shown here is derived from an EMBL/GenBank/DDBJ whole genome shotgun (WGS) entry which is preliminary data.</text>
</comment>
<evidence type="ECO:0000313" key="2">
    <source>
        <dbReference type="EMBL" id="PSK85251.1"/>
    </source>
</evidence>
<sequence>MNNPFEVIDARLSTIEELLIELKHGPTRVEKTNRQKLNGIRGIAKYLKCSVRTAQALKDKGLFPVYWVGKNLYAYSDEVEEGLKEKTARSNHSK</sequence>
<dbReference type="EMBL" id="PYGC01000001">
    <property type="protein sequence ID" value="PSK85251.1"/>
    <property type="molecule type" value="Genomic_DNA"/>
</dbReference>